<protein>
    <submittedName>
        <fullName evidence="1">Uncharacterized protein</fullName>
    </submittedName>
</protein>
<evidence type="ECO:0000313" key="1">
    <source>
        <dbReference type="EMBL" id="DAD73883.1"/>
    </source>
</evidence>
<reference evidence="1" key="1">
    <citation type="journal article" date="2021" name="Proc. Natl. Acad. Sci. U.S.A.">
        <title>A Catalog of Tens of Thousands of Viruses from Human Metagenomes Reveals Hidden Associations with Chronic Diseases.</title>
        <authorList>
            <person name="Tisza M.J."/>
            <person name="Buck C.B."/>
        </authorList>
    </citation>
    <scope>NUCLEOTIDE SEQUENCE</scope>
    <source>
        <strain evidence="1">CtrMZ4</strain>
    </source>
</reference>
<accession>A0A8S5LVS2</accession>
<sequence length="50" mass="5867">MIVTLRPSTHDLRESGWHEVALTTSCRFARAYRSRTNLITKHSSLDLFYQ</sequence>
<name>A0A8S5LVS2_9CAUD</name>
<dbReference type="EMBL" id="BK014747">
    <property type="protein sequence ID" value="DAD73883.1"/>
    <property type="molecule type" value="Genomic_DNA"/>
</dbReference>
<proteinExistence type="predicted"/>
<organism evidence="1">
    <name type="scientific">Siphoviridae sp. ctrMZ4</name>
    <dbReference type="NCBI Taxonomy" id="2826477"/>
    <lineage>
        <taxon>Viruses</taxon>
        <taxon>Duplodnaviria</taxon>
        <taxon>Heunggongvirae</taxon>
        <taxon>Uroviricota</taxon>
        <taxon>Caudoviricetes</taxon>
    </lineage>
</organism>